<reference evidence="2 3" key="1">
    <citation type="submission" date="2017-11" db="EMBL/GenBank/DDBJ databases">
        <title>Evolution of Phototrophy in the Chloroflexi Phylum Driven by Horizontal Gene Transfer.</title>
        <authorList>
            <person name="Ward L.M."/>
            <person name="Hemp J."/>
            <person name="Shih P.M."/>
            <person name="Mcglynn S.E."/>
            <person name="Fischer W."/>
        </authorList>
    </citation>
    <scope>NUCLEOTIDE SEQUENCE [LARGE SCALE GENOMIC DNA]</scope>
    <source>
        <strain evidence="2">JP3_13</strain>
    </source>
</reference>
<name>A0A2M8PDD8_9CHLR</name>
<dbReference type="EMBL" id="PGTM01000138">
    <property type="protein sequence ID" value="PJF35559.1"/>
    <property type="molecule type" value="Genomic_DNA"/>
</dbReference>
<dbReference type="InterPro" id="IPR001509">
    <property type="entry name" value="Epimerase_deHydtase"/>
</dbReference>
<sequence>MTLRQALVTGANGFIGSALTAELLQRGIAVRAMCRALHKGAALAELGAEVVSGDVQDRRRLTELAEGCQVVFHVAAAMEGSAAYTYNVNVLGAQNAVIAASEAGCERFVHVSTIAVYGFNVQGLVREDQPLRPSQSDYYALSKALGERAVQREAAQRGMPLTVIRPAYVYGEGSLFWSKRLYELCQRLPMPLVNGGRGKAHPIYIADLCDLLIHAAQHPNAVGQVFNAAPDPAPTWAEFLGYYARMAGRSDRLEIPAPLLMSLAPLVTALTRLRGTPFDLAGYLRMLDHQATYSMAKAAEQLGWQARTTLEEGMARTEQWLRRNRLLS</sequence>
<comment type="caution">
    <text evidence="2">The sequence shown here is derived from an EMBL/GenBank/DDBJ whole genome shotgun (WGS) entry which is preliminary data.</text>
</comment>
<dbReference type="AlphaFoldDB" id="A0A2M8PDD8"/>
<dbReference type="SUPFAM" id="SSF51735">
    <property type="entry name" value="NAD(P)-binding Rossmann-fold domains"/>
    <property type="match status" value="1"/>
</dbReference>
<protein>
    <recommendedName>
        <fullName evidence="1">NAD-dependent epimerase/dehydratase domain-containing protein</fullName>
    </recommendedName>
</protein>
<feature type="domain" description="NAD-dependent epimerase/dehydratase" evidence="1">
    <location>
        <begin position="6"/>
        <end position="228"/>
    </location>
</feature>
<accession>A0A2M8PDD8</accession>
<dbReference type="InterPro" id="IPR036291">
    <property type="entry name" value="NAD(P)-bd_dom_sf"/>
</dbReference>
<dbReference type="PANTHER" id="PTHR48079:SF6">
    <property type="entry name" value="NAD(P)-BINDING DOMAIN-CONTAINING PROTEIN-RELATED"/>
    <property type="match status" value="1"/>
</dbReference>
<organism evidence="2 3">
    <name type="scientific">Candidatus Thermofonsia Clade 1 bacterium</name>
    <dbReference type="NCBI Taxonomy" id="2364210"/>
    <lineage>
        <taxon>Bacteria</taxon>
        <taxon>Bacillati</taxon>
        <taxon>Chloroflexota</taxon>
        <taxon>Candidatus Thermofontia</taxon>
        <taxon>Candidatus Thermofonsia Clade 1</taxon>
    </lineage>
</organism>
<gene>
    <name evidence="2" type="ORF">CUN49_09930</name>
</gene>
<evidence type="ECO:0000259" key="1">
    <source>
        <dbReference type="Pfam" id="PF01370"/>
    </source>
</evidence>
<dbReference type="GO" id="GO:0004029">
    <property type="term" value="F:aldehyde dehydrogenase (NAD+) activity"/>
    <property type="evidence" value="ECO:0007669"/>
    <property type="project" value="TreeGrafter"/>
</dbReference>
<dbReference type="Pfam" id="PF01370">
    <property type="entry name" value="Epimerase"/>
    <property type="match status" value="1"/>
</dbReference>
<dbReference type="InterPro" id="IPR051783">
    <property type="entry name" value="NAD(P)-dependent_oxidoreduct"/>
</dbReference>
<evidence type="ECO:0000313" key="3">
    <source>
        <dbReference type="Proteomes" id="UP000229681"/>
    </source>
</evidence>
<dbReference type="GO" id="GO:0005737">
    <property type="term" value="C:cytoplasm"/>
    <property type="evidence" value="ECO:0007669"/>
    <property type="project" value="TreeGrafter"/>
</dbReference>
<evidence type="ECO:0000313" key="2">
    <source>
        <dbReference type="EMBL" id="PJF35559.1"/>
    </source>
</evidence>
<proteinExistence type="predicted"/>
<dbReference type="Gene3D" id="3.40.50.720">
    <property type="entry name" value="NAD(P)-binding Rossmann-like Domain"/>
    <property type="match status" value="1"/>
</dbReference>
<dbReference type="Proteomes" id="UP000229681">
    <property type="component" value="Unassembled WGS sequence"/>
</dbReference>
<dbReference type="PANTHER" id="PTHR48079">
    <property type="entry name" value="PROTEIN YEEZ"/>
    <property type="match status" value="1"/>
</dbReference>